<dbReference type="EMBL" id="JAOTPL010000003">
    <property type="protein sequence ID" value="MCU7693631.1"/>
    <property type="molecule type" value="Genomic_DNA"/>
</dbReference>
<accession>A0AAE3INL9</accession>
<comment type="similarity">
    <text evidence="1 2">Belongs to the UPF0102 family.</text>
</comment>
<comment type="caution">
    <text evidence="3">The sequence shown here is derived from an EMBL/GenBank/DDBJ whole genome shotgun (WGS) entry which is preliminary data.</text>
</comment>
<dbReference type="Gene3D" id="3.40.1350.10">
    <property type="match status" value="1"/>
</dbReference>
<dbReference type="InterPro" id="IPR011335">
    <property type="entry name" value="Restrct_endonuc-II-like"/>
</dbReference>
<dbReference type="GO" id="GO:0003676">
    <property type="term" value="F:nucleic acid binding"/>
    <property type="evidence" value="ECO:0007669"/>
    <property type="project" value="InterPro"/>
</dbReference>
<evidence type="ECO:0000313" key="3">
    <source>
        <dbReference type="EMBL" id="MCU7693631.1"/>
    </source>
</evidence>
<evidence type="ECO:0000256" key="2">
    <source>
        <dbReference type="HAMAP-Rule" id="MF_00048"/>
    </source>
</evidence>
<dbReference type="SUPFAM" id="SSF52980">
    <property type="entry name" value="Restriction endonuclease-like"/>
    <property type="match status" value="1"/>
</dbReference>
<dbReference type="RefSeq" id="WP_263037118.1">
    <property type="nucleotide sequence ID" value="NZ_JAOTPL010000003.1"/>
</dbReference>
<organism evidence="3 4">
    <name type="scientific">Haoranjiania flava</name>
    <dbReference type="NCBI Taxonomy" id="1856322"/>
    <lineage>
        <taxon>Bacteria</taxon>
        <taxon>Pseudomonadati</taxon>
        <taxon>Bacteroidota</taxon>
        <taxon>Chitinophagia</taxon>
        <taxon>Chitinophagales</taxon>
        <taxon>Chitinophagaceae</taxon>
        <taxon>Haoranjiania</taxon>
    </lineage>
</organism>
<dbReference type="CDD" id="cd20736">
    <property type="entry name" value="PoNe_Nuclease"/>
    <property type="match status" value="1"/>
</dbReference>
<dbReference type="PANTHER" id="PTHR34039:SF1">
    <property type="entry name" value="UPF0102 PROTEIN YRAN"/>
    <property type="match status" value="1"/>
</dbReference>
<gene>
    <name evidence="3" type="ORF">OD355_03770</name>
</gene>
<dbReference type="AlphaFoldDB" id="A0AAE3INL9"/>
<evidence type="ECO:0000256" key="1">
    <source>
        <dbReference type="ARBA" id="ARBA00006738"/>
    </source>
</evidence>
<proteinExistence type="inferred from homology"/>
<reference evidence="3" key="1">
    <citation type="submission" date="2022-10" db="EMBL/GenBank/DDBJ databases">
        <authorList>
            <person name="Kim H.S."/>
            <person name="Kim J.-S."/>
            <person name="Suh M.K."/>
            <person name="Eom M.K."/>
            <person name="Lee J.-S."/>
        </authorList>
    </citation>
    <scope>NUCLEOTIDE SEQUENCE</scope>
    <source>
        <strain evidence="3">LIP-5</strain>
    </source>
</reference>
<dbReference type="HAMAP" id="MF_00048">
    <property type="entry name" value="UPF0102"/>
    <property type="match status" value="1"/>
</dbReference>
<dbReference type="PANTHER" id="PTHR34039">
    <property type="entry name" value="UPF0102 PROTEIN YRAN"/>
    <property type="match status" value="1"/>
</dbReference>
<name>A0AAE3INL9_9BACT</name>
<evidence type="ECO:0000313" key="4">
    <source>
        <dbReference type="Proteomes" id="UP001209317"/>
    </source>
</evidence>
<dbReference type="Pfam" id="PF02021">
    <property type="entry name" value="UPF0102"/>
    <property type="match status" value="1"/>
</dbReference>
<dbReference type="InterPro" id="IPR011856">
    <property type="entry name" value="tRNA_endonuc-like_dom_sf"/>
</dbReference>
<dbReference type="Proteomes" id="UP001209317">
    <property type="component" value="Unassembled WGS sequence"/>
</dbReference>
<sequence>MSNRITGNSGEGLAVEFLQQKGFVILERNWRHKFVEIDIIASQNGVLHFIEVKTRTSTTFGYPEESVSKKKMEQMKKGAEEYQYRNPQWKLVCFDVLAINMYKDKIDYWFNEDVYF</sequence>
<keyword evidence="4" id="KW-1185">Reference proteome</keyword>
<dbReference type="InterPro" id="IPR003509">
    <property type="entry name" value="UPF0102_YraN-like"/>
</dbReference>
<protein>
    <recommendedName>
        <fullName evidence="2">UPF0102 protein OD355_03770</fullName>
    </recommendedName>
</protein>